<evidence type="ECO:0000256" key="4">
    <source>
        <dbReference type="ARBA" id="ARBA00023136"/>
    </source>
</evidence>
<name>A0A0D9P2P9_METAN</name>
<evidence type="ECO:0000256" key="3">
    <source>
        <dbReference type="ARBA" id="ARBA00022989"/>
    </source>
</evidence>
<dbReference type="InterPro" id="IPR011701">
    <property type="entry name" value="MFS"/>
</dbReference>
<sequence length="506" mass="54757">MAHDTHDTEETSLLRHHHDEALSGVERTLRQRLMIAGQCTTVLLLVVLTMSISSTPMLEIMEGIICRSLHPDVDGTLNHPVCKGADVQSEFAQLQGWVTPFALVPGLVTAMPYGAMADKHGRRLVLCLAISGLVVAQILEIATCWFSDTIPIRLICLAGLATFVGGGPMVINAMIFTMVGDVFTADQRLADPVPYEYYNGSWKNRTTAFFYLGASMTVVELISGPLTYLLMKRGDWFCVFTGLAGLCLANILALLLPESRDANTLRKHKPTSRQPESHQQQTGSGFFDLLSKLPNATATCIMAATNFVSNNVHSTLLLVGVAFGTLGQDVIILLQQYMTKRFGLSWARASLLLSIKGVAALAVTTTILPLTSQLLLRKLSLSPIHKDLWMARASATFLLLGAFCLGLAPTLETFLSSLVIFTVGIGYNLILRSLIASYAKDDKTGLMFTAICVSEGLGGLIAGPIMAMLFRVGLNLGRAWIGLPFLFAGLLFSTSTLIVFLVPVTS</sequence>
<evidence type="ECO:0000256" key="5">
    <source>
        <dbReference type="SAM" id="Phobius"/>
    </source>
</evidence>
<organism evidence="6 7">
    <name type="scientific">Metarhizium anisopliae BRIP 53293</name>
    <dbReference type="NCBI Taxonomy" id="1291518"/>
    <lineage>
        <taxon>Eukaryota</taxon>
        <taxon>Fungi</taxon>
        <taxon>Dikarya</taxon>
        <taxon>Ascomycota</taxon>
        <taxon>Pezizomycotina</taxon>
        <taxon>Sordariomycetes</taxon>
        <taxon>Hypocreomycetidae</taxon>
        <taxon>Hypocreales</taxon>
        <taxon>Clavicipitaceae</taxon>
        <taxon>Metarhizium</taxon>
    </lineage>
</organism>
<dbReference type="Gene3D" id="1.20.1250.20">
    <property type="entry name" value="MFS general substrate transporter like domains"/>
    <property type="match status" value="1"/>
</dbReference>
<feature type="transmembrane region" description="Helical" evidence="5">
    <location>
        <begin position="388"/>
        <end position="408"/>
    </location>
</feature>
<dbReference type="AlphaFoldDB" id="A0A0D9P2P9"/>
<protein>
    <recommendedName>
        <fullName evidence="8">Major facilitator superfamily (MFS) profile domain-containing protein</fullName>
    </recommendedName>
</protein>
<feature type="transmembrane region" description="Helical" evidence="5">
    <location>
        <begin position="152"/>
        <end position="179"/>
    </location>
</feature>
<reference evidence="7" key="1">
    <citation type="journal article" date="2014" name="BMC Genomics">
        <title>The genome sequence of the biocontrol fungus Metarhizium anisopliae and comparative genomics of Metarhizium species.</title>
        <authorList>
            <person name="Pattemore J.A."/>
            <person name="Hane J.K."/>
            <person name="Williams A.H."/>
            <person name="Wilson B.A."/>
            <person name="Stodart B.J."/>
            <person name="Ash G.J."/>
        </authorList>
    </citation>
    <scope>NUCLEOTIDE SEQUENCE [LARGE SCALE GENOMIC DNA]</scope>
    <source>
        <strain evidence="7">BRIP 53293</strain>
    </source>
</reference>
<feature type="transmembrane region" description="Helical" evidence="5">
    <location>
        <begin position="414"/>
        <end position="434"/>
    </location>
</feature>
<evidence type="ECO:0000256" key="1">
    <source>
        <dbReference type="ARBA" id="ARBA00004141"/>
    </source>
</evidence>
<keyword evidence="4 5" id="KW-0472">Membrane</keyword>
<comment type="subcellular location">
    <subcellularLocation>
        <location evidence="1">Membrane</location>
        <topology evidence="1">Multi-pass membrane protein</topology>
    </subcellularLocation>
</comment>
<evidence type="ECO:0008006" key="8">
    <source>
        <dbReference type="Google" id="ProtNLM"/>
    </source>
</evidence>
<dbReference type="SUPFAM" id="SSF103473">
    <property type="entry name" value="MFS general substrate transporter"/>
    <property type="match status" value="1"/>
</dbReference>
<dbReference type="OrthoDB" id="194139at2759"/>
<proteinExistence type="predicted"/>
<evidence type="ECO:0000313" key="6">
    <source>
        <dbReference type="EMBL" id="KJK80532.1"/>
    </source>
</evidence>
<accession>A0A0D9P2P9</accession>
<feature type="transmembrane region" description="Helical" evidence="5">
    <location>
        <begin position="446"/>
        <end position="467"/>
    </location>
</feature>
<dbReference type="EMBL" id="KE384729">
    <property type="protein sequence ID" value="KJK80532.1"/>
    <property type="molecule type" value="Genomic_DNA"/>
</dbReference>
<keyword evidence="7" id="KW-1185">Reference proteome</keyword>
<evidence type="ECO:0000256" key="2">
    <source>
        <dbReference type="ARBA" id="ARBA00022692"/>
    </source>
</evidence>
<keyword evidence="3 5" id="KW-1133">Transmembrane helix</keyword>
<feature type="transmembrane region" description="Helical" evidence="5">
    <location>
        <begin position="33"/>
        <end position="52"/>
    </location>
</feature>
<feature type="transmembrane region" description="Helical" evidence="5">
    <location>
        <begin position="236"/>
        <end position="256"/>
    </location>
</feature>
<gene>
    <name evidence="6" type="ORF">H634G_04771</name>
</gene>
<feature type="transmembrane region" description="Helical" evidence="5">
    <location>
        <begin position="316"/>
        <end position="338"/>
    </location>
</feature>
<feature type="transmembrane region" description="Helical" evidence="5">
    <location>
        <begin position="208"/>
        <end position="230"/>
    </location>
</feature>
<dbReference type="GO" id="GO:0016020">
    <property type="term" value="C:membrane"/>
    <property type="evidence" value="ECO:0007669"/>
    <property type="project" value="UniProtKB-SubCell"/>
</dbReference>
<feature type="transmembrane region" description="Helical" evidence="5">
    <location>
        <begin position="124"/>
        <end position="146"/>
    </location>
</feature>
<keyword evidence="2 5" id="KW-0812">Transmembrane</keyword>
<dbReference type="GO" id="GO:0022857">
    <property type="term" value="F:transmembrane transporter activity"/>
    <property type="evidence" value="ECO:0007669"/>
    <property type="project" value="InterPro"/>
</dbReference>
<dbReference type="PANTHER" id="PTHR23507">
    <property type="entry name" value="ZGC:174356"/>
    <property type="match status" value="1"/>
</dbReference>
<feature type="transmembrane region" description="Helical" evidence="5">
    <location>
        <begin position="479"/>
        <end position="502"/>
    </location>
</feature>
<evidence type="ECO:0000313" key="7">
    <source>
        <dbReference type="Proteomes" id="UP000054544"/>
    </source>
</evidence>
<dbReference type="Proteomes" id="UP000054544">
    <property type="component" value="Unassembled WGS sequence"/>
</dbReference>
<dbReference type="PANTHER" id="PTHR23507:SF1">
    <property type="entry name" value="FI18259P1-RELATED"/>
    <property type="match status" value="1"/>
</dbReference>
<dbReference type="Pfam" id="PF07690">
    <property type="entry name" value="MFS_1"/>
    <property type="match status" value="1"/>
</dbReference>
<dbReference type="InterPro" id="IPR036259">
    <property type="entry name" value="MFS_trans_sf"/>
</dbReference>